<reference evidence="2 3" key="1">
    <citation type="journal article" date="2015" name="Genome Biol. Evol.">
        <title>Comparative Genomics of a Bacterivorous Green Alga Reveals Evolutionary Causalities and Consequences of Phago-Mixotrophic Mode of Nutrition.</title>
        <authorList>
            <person name="Burns J.A."/>
            <person name="Paasch A."/>
            <person name="Narechania A."/>
            <person name="Kim E."/>
        </authorList>
    </citation>
    <scope>NUCLEOTIDE SEQUENCE [LARGE SCALE GENOMIC DNA]</scope>
    <source>
        <strain evidence="2 3">PLY_AMNH</strain>
    </source>
</reference>
<keyword evidence="3" id="KW-1185">Reference proteome</keyword>
<dbReference type="CDD" id="cd02440">
    <property type="entry name" value="AdoMet_MTases"/>
    <property type="match status" value="1"/>
</dbReference>
<dbReference type="Pfam" id="PF13649">
    <property type="entry name" value="Methyltransf_25"/>
    <property type="match status" value="1"/>
</dbReference>
<name>A0AAE0LD41_9CHLO</name>
<dbReference type="InterPro" id="IPR029063">
    <property type="entry name" value="SAM-dependent_MTases_sf"/>
</dbReference>
<comment type="caution">
    <text evidence="2">The sequence shown here is derived from an EMBL/GenBank/DDBJ whole genome shotgun (WGS) entry which is preliminary data.</text>
</comment>
<protein>
    <recommendedName>
        <fullName evidence="1">Methyltransferase domain-containing protein</fullName>
    </recommendedName>
</protein>
<proteinExistence type="predicted"/>
<evidence type="ECO:0000313" key="3">
    <source>
        <dbReference type="Proteomes" id="UP001190700"/>
    </source>
</evidence>
<organism evidence="2 3">
    <name type="scientific">Cymbomonas tetramitiformis</name>
    <dbReference type="NCBI Taxonomy" id="36881"/>
    <lineage>
        <taxon>Eukaryota</taxon>
        <taxon>Viridiplantae</taxon>
        <taxon>Chlorophyta</taxon>
        <taxon>Pyramimonadophyceae</taxon>
        <taxon>Pyramimonadales</taxon>
        <taxon>Pyramimonadaceae</taxon>
        <taxon>Cymbomonas</taxon>
    </lineage>
</organism>
<dbReference type="Gene3D" id="3.40.50.150">
    <property type="entry name" value="Vaccinia Virus protein VP39"/>
    <property type="match status" value="1"/>
</dbReference>
<accession>A0AAE0LD41</accession>
<dbReference type="EMBL" id="LGRX02004429">
    <property type="protein sequence ID" value="KAK3280355.1"/>
    <property type="molecule type" value="Genomic_DNA"/>
</dbReference>
<dbReference type="InterPro" id="IPR041698">
    <property type="entry name" value="Methyltransf_25"/>
</dbReference>
<dbReference type="SUPFAM" id="SSF53335">
    <property type="entry name" value="S-adenosyl-L-methionine-dependent methyltransferases"/>
    <property type="match status" value="1"/>
</dbReference>
<dbReference type="PANTHER" id="PTHR43591">
    <property type="entry name" value="METHYLTRANSFERASE"/>
    <property type="match status" value="1"/>
</dbReference>
<gene>
    <name evidence="2" type="ORF">CYMTET_11799</name>
</gene>
<evidence type="ECO:0000259" key="1">
    <source>
        <dbReference type="Pfam" id="PF13649"/>
    </source>
</evidence>
<dbReference type="AlphaFoldDB" id="A0AAE0LD41"/>
<evidence type="ECO:0000313" key="2">
    <source>
        <dbReference type="EMBL" id="KAK3280355.1"/>
    </source>
</evidence>
<sequence length="246" mass="26907">MLQATKAAAPQGEFHLLDIASGPGEPGRLIAQNMPEALVVVSDVSPDQVEKAKERCADVANVRCAVVDLQDMSQFPDASFDVVTACYGYMFPEDKSKAFQETFRVLRPGGTLIMTYWRQLIMLEICKTTMTAALGRTPPPPPINPLSLSAPGLVEEFCETAGFSSISIVEDEYPFDFGSEDEIIFKLVTLPVSSVLSEMEEDGRHVEVQRGKTAFWEALSAACERQPDGRVVLEGNRFALAVARKA</sequence>
<dbReference type="Proteomes" id="UP001190700">
    <property type="component" value="Unassembled WGS sequence"/>
</dbReference>
<feature type="domain" description="Methyltransferase" evidence="1">
    <location>
        <begin position="17"/>
        <end position="110"/>
    </location>
</feature>